<sequence length="97" mass="10544">MAETGSFSLAAQRMHTVQSNVTAHVKKLERELSVALFQRNGKVGLTSAGHRLLSHARRTLAAQDDALAVFRDSNTPSGVRRIGSMETTTADVRLPRS</sequence>
<dbReference type="GO" id="GO:0000976">
    <property type="term" value="F:transcription cis-regulatory region binding"/>
    <property type="evidence" value="ECO:0007669"/>
    <property type="project" value="TreeGrafter"/>
</dbReference>
<dbReference type="PANTHER" id="PTHR30126:SF40">
    <property type="entry name" value="HTH-TYPE TRANSCRIPTIONAL REGULATOR GLTR"/>
    <property type="match status" value="1"/>
</dbReference>
<dbReference type="PANTHER" id="PTHR30126">
    <property type="entry name" value="HTH-TYPE TRANSCRIPTIONAL REGULATOR"/>
    <property type="match status" value="1"/>
</dbReference>
<dbReference type="PROSITE" id="PS50931">
    <property type="entry name" value="HTH_LYSR"/>
    <property type="match status" value="1"/>
</dbReference>
<comment type="similarity">
    <text evidence="1">Belongs to the LysR transcriptional regulatory family.</text>
</comment>
<evidence type="ECO:0000256" key="1">
    <source>
        <dbReference type="ARBA" id="ARBA00009437"/>
    </source>
</evidence>
<dbReference type="InterPro" id="IPR000847">
    <property type="entry name" value="LysR_HTH_N"/>
</dbReference>
<dbReference type="AlphaFoldDB" id="A0A084IJ61"/>
<feature type="domain" description="HTH lysR-type" evidence="5">
    <location>
        <begin position="1"/>
        <end position="46"/>
    </location>
</feature>
<evidence type="ECO:0000256" key="4">
    <source>
        <dbReference type="ARBA" id="ARBA00023163"/>
    </source>
</evidence>
<organism evidence="6 7">
    <name type="scientific">Salinisphaera hydrothermalis (strain C41B8)</name>
    <dbReference type="NCBI Taxonomy" id="1304275"/>
    <lineage>
        <taxon>Bacteria</taxon>
        <taxon>Pseudomonadati</taxon>
        <taxon>Pseudomonadota</taxon>
        <taxon>Gammaproteobacteria</taxon>
        <taxon>Salinisphaerales</taxon>
        <taxon>Salinisphaeraceae</taxon>
        <taxon>Salinisphaera</taxon>
    </lineage>
</organism>
<dbReference type="InterPro" id="IPR036390">
    <property type="entry name" value="WH_DNA-bd_sf"/>
</dbReference>
<gene>
    <name evidence="6" type="ORF">C41B8_13455</name>
</gene>
<dbReference type="Pfam" id="PF00126">
    <property type="entry name" value="HTH_1"/>
    <property type="match status" value="1"/>
</dbReference>
<evidence type="ECO:0000313" key="7">
    <source>
        <dbReference type="Proteomes" id="UP000028302"/>
    </source>
</evidence>
<keyword evidence="7" id="KW-1185">Reference proteome</keyword>
<accession>A0A084IJ61</accession>
<evidence type="ECO:0000313" key="6">
    <source>
        <dbReference type="EMBL" id="KEZ76745.1"/>
    </source>
</evidence>
<dbReference type="PRINTS" id="PR00039">
    <property type="entry name" value="HTHLYSR"/>
</dbReference>
<dbReference type="Gene3D" id="1.10.10.10">
    <property type="entry name" value="Winged helix-like DNA-binding domain superfamily/Winged helix DNA-binding domain"/>
    <property type="match status" value="1"/>
</dbReference>
<keyword evidence="3" id="KW-0238">DNA-binding</keyword>
<evidence type="ECO:0000256" key="3">
    <source>
        <dbReference type="ARBA" id="ARBA00023125"/>
    </source>
</evidence>
<dbReference type="SUPFAM" id="SSF46785">
    <property type="entry name" value="Winged helix' DNA-binding domain"/>
    <property type="match status" value="1"/>
</dbReference>
<evidence type="ECO:0000259" key="5">
    <source>
        <dbReference type="PROSITE" id="PS50931"/>
    </source>
</evidence>
<dbReference type="GO" id="GO:0003700">
    <property type="term" value="F:DNA-binding transcription factor activity"/>
    <property type="evidence" value="ECO:0007669"/>
    <property type="project" value="InterPro"/>
</dbReference>
<dbReference type="EMBL" id="APNK01000023">
    <property type="protein sequence ID" value="KEZ76745.1"/>
    <property type="molecule type" value="Genomic_DNA"/>
</dbReference>
<dbReference type="Proteomes" id="UP000028302">
    <property type="component" value="Unassembled WGS sequence"/>
</dbReference>
<dbReference type="InterPro" id="IPR036388">
    <property type="entry name" value="WH-like_DNA-bd_sf"/>
</dbReference>
<keyword evidence="4" id="KW-0804">Transcription</keyword>
<name>A0A084IJ61_SALHC</name>
<comment type="caution">
    <text evidence="6">The sequence shown here is derived from an EMBL/GenBank/DDBJ whole genome shotgun (WGS) entry which is preliminary data.</text>
</comment>
<dbReference type="eggNOG" id="COG0583">
    <property type="taxonomic scope" value="Bacteria"/>
</dbReference>
<dbReference type="PATRIC" id="fig|1304275.5.peg.2749"/>
<keyword evidence="2" id="KW-0805">Transcription regulation</keyword>
<protein>
    <submittedName>
        <fullName evidence="6">Transcriptional regulator</fullName>
    </submittedName>
</protein>
<proteinExistence type="inferred from homology"/>
<evidence type="ECO:0000256" key="2">
    <source>
        <dbReference type="ARBA" id="ARBA00023015"/>
    </source>
</evidence>
<dbReference type="STRING" id="1304275.C41B8_13455"/>
<reference evidence="6 7" key="1">
    <citation type="submission" date="2013-03" db="EMBL/GenBank/DDBJ databases">
        <title>Salinisphaera hydrothermalis C41B8 Genome Sequencing.</title>
        <authorList>
            <person name="Li C."/>
            <person name="Lai Q."/>
            <person name="Shao Z."/>
        </authorList>
    </citation>
    <scope>NUCLEOTIDE SEQUENCE [LARGE SCALE GENOMIC DNA]</scope>
    <source>
        <strain evidence="6 7">C41B8</strain>
    </source>
</reference>